<accession>A0A0E9S2I5</accession>
<evidence type="ECO:0000313" key="1">
    <source>
        <dbReference type="EMBL" id="JAH35412.1"/>
    </source>
</evidence>
<dbReference type="EMBL" id="GBXM01073165">
    <property type="protein sequence ID" value="JAH35412.1"/>
    <property type="molecule type" value="Transcribed_RNA"/>
</dbReference>
<reference evidence="1" key="2">
    <citation type="journal article" date="2015" name="Fish Shellfish Immunol.">
        <title>Early steps in the European eel (Anguilla anguilla)-Vibrio vulnificus interaction in the gills: Role of the RtxA13 toxin.</title>
        <authorList>
            <person name="Callol A."/>
            <person name="Pajuelo D."/>
            <person name="Ebbesson L."/>
            <person name="Teles M."/>
            <person name="MacKenzie S."/>
            <person name="Amaro C."/>
        </authorList>
    </citation>
    <scope>NUCLEOTIDE SEQUENCE</scope>
</reference>
<dbReference type="EMBL" id="GBXM01073932">
    <property type="protein sequence ID" value="JAH34645.1"/>
    <property type="molecule type" value="Transcribed_RNA"/>
</dbReference>
<sequence length="28" mass="3592">MQKAIFKRRQHQDVFYHFFCQTILFQKC</sequence>
<protein>
    <submittedName>
        <fullName evidence="1">Uncharacterized protein</fullName>
    </submittedName>
</protein>
<proteinExistence type="predicted"/>
<dbReference type="AlphaFoldDB" id="A0A0E9S2I5"/>
<name>A0A0E9S2I5_ANGAN</name>
<organism evidence="1">
    <name type="scientific">Anguilla anguilla</name>
    <name type="common">European freshwater eel</name>
    <name type="synonym">Muraena anguilla</name>
    <dbReference type="NCBI Taxonomy" id="7936"/>
    <lineage>
        <taxon>Eukaryota</taxon>
        <taxon>Metazoa</taxon>
        <taxon>Chordata</taxon>
        <taxon>Craniata</taxon>
        <taxon>Vertebrata</taxon>
        <taxon>Euteleostomi</taxon>
        <taxon>Actinopterygii</taxon>
        <taxon>Neopterygii</taxon>
        <taxon>Teleostei</taxon>
        <taxon>Anguilliformes</taxon>
        <taxon>Anguillidae</taxon>
        <taxon>Anguilla</taxon>
    </lineage>
</organism>
<reference evidence="1" key="1">
    <citation type="submission" date="2014-11" db="EMBL/GenBank/DDBJ databases">
        <authorList>
            <person name="Amaro Gonzalez C."/>
        </authorList>
    </citation>
    <scope>NUCLEOTIDE SEQUENCE</scope>
</reference>